<dbReference type="Gene3D" id="2.40.50.140">
    <property type="entry name" value="Nucleic acid-binding proteins"/>
    <property type="match status" value="1"/>
</dbReference>
<dbReference type="STRING" id="671143.DAMO_0581"/>
<dbReference type="GO" id="GO:0000175">
    <property type="term" value="F:3'-5'-RNA exonuclease activity"/>
    <property type="evidence" value="ECO:0007669"/>
    <property type="project" value="TreeGrafter"/>
</dbReference>
<evidence type="ECO:0000313" key="12">
    <source>
        <dbReference type="Proteomes" id="UP000006898"/>
    </source>
</evidence>
<dbReference type="EC" id="2.7.7.8" evidence="9"/>
<dbReference type="GO" id="GO:0005829">
    <property type="term" value="C:cytosol"/>
    <property type="evidence" value="ECO:0007669"/>
    <property type="project" value="TreeGrafter"/>
</dbReference>
<proteinExistence type="inferred from homology"/>
<evidence type="ECO:0000259" key="10">
    <source>
        <dbReference type="PROSITE" id="PS50126"/>
    </source>
</evidence>
<dbReference type="SUPFAM" id="SSF54211">
    <property type="entry name" value="Ribosomal protein S5 domain 2-like"/>
    <property type="match status" value="2"/>
</dbReference>
<keyword evidence="7 9" id="KW-0460">Magnesium</keyword>
<dbReference type="Pfam" id="PF00575">
    <property type="entry name" value="S1"/>
    <property type="match status" value="1"/>
</dbReference>
<dbReference type="PROSITE" id="PS50084">
    <property type="entry name" value="KH_TYPE_1"/>
    <property type="match status" value="1"/>
</dbReference>
<evidence type="ECO:0000256" key="3">
    <source>
        <dbReference type="ARBA" id="ARBA00022490"/>
    </source>
</evidence>
<dbReference type="SUPFAM" id="SSF50249">
    <property type="entry name" value="Nucleic acid-binding proteins"/>
    <property type="match status" value="1"/>
</dbReference>
<dbReference type="Gene3D" id="3.30.1370.10">
    <property type="entry name" value="K Homology domain, type 1"/>
    <property type="match status" value="1"/>
</dbReference>
<dbReference type="PATRIC" id="fig|671143.5.peg.505"/>
<evidence type="ECO:0000256" key="2">
    <source>
        <dbReference type="ARBA" id="ARBA00007404"/>
    </source>
</evidence>
<comment type="function">
    <text evidence="9">Involved in mRNA degradation. Catalyzes the phosphorolysis of single-stranded polyribonucleotides processively in the 3'- to 5'-direction.</text>
</comment>
<dbReference type="InterPro" id="IPR015847">
    <property type="entry name" value="ExoRNase_PH_dom2"/>
</dbReference>
<keyword evidence="6 9" id="KW-0479">Metal-binding</keyword>
<dbReference type="NCBIfam" id="TIGR03591">
    <property type="entry name" value="polynuc_phos"/>
    <property type="match status" value="1"/>
</dbReference>
<dbReference type="InterPro" id="IPR004087">
    <property type="entry name" value="KH_dom"/>
</dbReference>
<organism evidence="11 12">
    <name type="scientific">Methylomirabilis oxygeniifera</name>
    <dbReference type="NCBI Taxonomy" id="671143"/>
    <lineage>
        <taxon>Bacteria</taxon>
        <taxon>Candidatus Methylomirabilota</taxon>
        <taxon>Candidatus Methylomirabilia</taxon>
        <taxon>Candidatus Methylomirabilales</taxon>
        <taxon>Candidatus Methylomirabilaceae</taxon>
        <taxon>Candidatus Methylomirabilis</taxon>
    </lineage>
</organism>
<dbReference type="GO" id="GO:0006402">
    <property type="term" value="P:mRNA catabolic process"/>
    <property type="evidence" value="ECO:0007669"/>
    <property type="project" value="UniProtKB-UniRule"/>
</dbReference>
<feature type="binding site" evidence="9">
    <location>
        <position position="489"/>
    </location>
    <ligand>
        <name>Mg(2+)</name>
        <dbReference type="ChEBI" id="CHEBI:18420"/>
    </ligand>
</feature>
<dbReference type="GO" id="GO:0003723">
    <property type="term" value="F:RNA binding"/>
    <property type="evidence" value="ECO:0007669"/>
    <property type="project" value="UniProtKB-UniRule"/>
</dbReference>
<comment type="catalytic activity">
    <reaction evidence="9">
        <text>RNA(n+1) + phosphate = RNA(n) + a ribonucleoside 5'-diphosphate</text>
        <dbReference type="Rhea" id="RHEA:22096"/>
        <dbReference type="Rhea" id="RHEA-COMP:14527"/>
        <dbReference type="Rhea" id="RHEA-COMP:17342"/>
        <dbReference type="ChEBI" id="CHEBI:43474"/>
        <dbReference type="ChEBI" id="CHEBI:57930"/>
        <dbReference type="ChEBI" id="CHEBI:140395"/>
        <dbReference type="EC" id="2.7.7.8"/>
    </reaction>
</comment>
<dbReference type="SUPFAM" id="SSF54791">
    <property type="entry name" value="Eukaryotic type KH-domain (KH-domain type I)"/>
    <property type="match status" value="1"/>
</dbReference>
<dbReference type="GO" id="GO:0000287">
    <property type="term" value="F:magnesium ion binding"/>
    <property type="evidence" value="ECO:0007669"/>
    <property type="project" value="UniProtKB-UniRule"/>
</dbReference>
<dbReference type="CDD" id="cd11363">
    <property type="entry name" value="RNase_PH_PNPase_1"/>
    <property type="match status" value="1"/>
</dbReference>
<evidence type="ECO:0000256" key="6">
    <source>
        <dbReference type="ARBA" id="ARBA00022723"/>
    </source>
</evidence>
<dbReference type="FunFam" id="3.30.230.70:FF:000002">
    <property type="entry name" value="Polyribonucleotide nucleotidyltransferase"/>
    <property type="match status" value="1"/>
</dbReference>
<gene>
    <name evidence="9 11" type="primary">pnp</name>
    <name evidence="11" type="ORF">DAMO_0581</name>
</gene>
<evidence type="ECO:0000256" key="7">
    <source>
        <dbReference type="ARBA" id="ARBA00022842"/>
    </source>
</evidence>
<sequence>MSSRVERIIEGKPLSIEAGRVARQADGAVLVRYGDTVVLVTVVASKQMRQGIDFFPLTVDYQERAYAAGKIPGGFFKREGKPHDKETLTSRLIDRPLRPLFPDGYRNDVQIIATVLSADQQNDPDVLAVLGASAALTIAPIPFLGPIGAVRVGRVEGKLLLNPTYAQMEGSDIDMVVAGTRSAVVMLEAGANEIPEDVMFEAIEFGHKGIQPMIDMVSELAQALRVEKVPFQVSPPDPQLRDRVSALARQGLRALAGIAEKEEHRSHRQQLFDEVMAAFSDEPDDRKGVVRGLFEAIEHDELRRMILEEGRRADGRSLEDVRPITAEVGVLPRTHGSALFTRGQTQALVTTTLGTSEDEQRLDDLEGEGTKRFMLHYNFPPFSVGEVRFMRGPGRREIGHGALAERALLAALPPKEEFSYTLRIVSDILESNGSSSMATVCGASLSLMDAGVPIRSAVAGVAMGLVVEDERAAILTDIIGLEDHLGDMDFKVAGTRKGITALQLDIKTQGIAPSLMPKALGQARRARLHILDQMDRALTEPRSNISVYAPRIITIMIPVDKIRDVIGPGGKVIRGIVADSGAKIDVSDDGRIEIASVDGEAAQKALSIISKIVEVPEVGKIYQGKVVKIMDFGAFVQILPGTDGLLHISQISEQRVKRVEDVLSEGEEIMVKVIDVDKNGKIRLSRKEVSQAEAQ</sequence>
<dbReference type="eggNOG" id="COG1185">
    <property type="taxonomic scope" value="Bacteria"/>
</dbReference>
<dbReference type="Gene3D" id="3.30.230.70">
    <property type="entry name" value="GHMP Kinase, N-terminal domain"/>
    <property type="match status" value="2"/>
</dbReference>
<dbReference type="Proteomes" id="UP000006898">
    <property type="component" value="Chromosome"/>
</dbReference>
<dbReference type="Pfam" id="PF01138">
    <property type="entry name" value="RNase_PH"/>
    <property type="match status" value="2"/>
</dbReference>
<dbReference type="Pfam" id="PF03725">
    <property type="entry name" value="RNase_PH_C"/>
    <property type="match status" value="1"/>
</dbReference>
<evidence type="ECO:0000313" key="11">
    <source>
        <dbReference type="EMBL" id="CBE67656.1"/>
    </source>
</evidence>
<dbReference type="EMBL" id="FP565575">
    <property type="protein sequence ID" value="CBE67656.1"/>
    <property type="molecule type" value="Genomic_DNA"/>
</dbReference>
<dbReference type="GO" id="GO:0006396">
    <property type="term" value="P:RNA processing"/>
    <property type="evidence" value="ECO:0007669"/>
    <property type="project" value="InterPro"/>
</dbReference>
<dbReference type="SUPFAM" id="SSF46915">
    <property type="entry name" value="Polynucleotide phosphorylase/guanosine pentaphosphate synthase (PNPase/GPSI), domain 3"/>
    <property type="match status" value="1"/>
</dbReference>
<dbReference type="HAMAP" id="MF_01595">
    <property type="entry name" value="PNPase"/>
    <property type="match status" value="1"/>
</dbReference>
<dbReference type="SUPFAM" id="SSF55666">
    <property type="entry name" value="Ribonuclease PH domain 2-like"/>
    <property type="match status" value="2"/>
</dbReference>
<dbReference type="InterPro" id="IPR001247">
    <property type="entry name" value="ExoRNase_PH_dom1"/>
</dbReference>
<dbReference type="NCBIfam" id="NF008805">
    <property type="entry name" value="PRK11824.1"/>
    <property type="match status" value="1"/>
</dbReference>
<evidence type="ECO:0000256" key="9">
    <source>
        <dbReference type="HAMAP-Rule" id="MF_01595"/>
    </source>
</evidence>
<comment type="subcellular location">
    <subcellularLocation>
        <location evidence="1 9">Cytoplasm</location>
    </subcellularLocation>
</comment>
<keyword evidence="8 9" id="KW-0694">RNA-binding</keyword>
<dbReference type="CDD" id="cd04472">
    <property type="entry name" value="S1_PNPase"/>
    <property type="match status" value="1"/>
</dbReference>
<dbReference type="InterPro" id="IPR012162">
    <property type="entry name" value="PNPase"/>
</dbReference>
<dbReference type="SMART" id="SM00316">
    <property type="entry name" value="S1"/>
    <property type="match status" value="1"/>
</dbReference>
<dbReference type="PANTHER" id="PTHR11252">
    <property type="entry name" value="POLYRIBONUCLEOTIDE NUCLEOTIDYLTRANSFERASE"/>
    <property type="match status" value="1"/>
</dbReference>
<dbReference type="Pfam" id="PF00013">
    <property type="entry name" value="KH_1"/>
    <property type="match status" value="1"/>
</dbReference>
<dbReference type="CDD" id="cd02393">
    <property type="entry name" value="KH-I_PNPase"/>
    <property type="match status" value="1"/>
</dbReference>
<dbReference type="HOGENOM" id="CLU_004217_2_2_0"/>
<reference evidence="11 12" key="1">
    <citation type="journal article" date="2010" name="Nature">
        <title>Nitrite-driven anaerobic methane oxidation by oxygenic bacteria.</title>
        <authorList>
            <person name="Ettwig K.F."/>
            <person name="Butler M.K."/>
            <person name="Le Paslier D."/>
            <person name="Pelletier E."/>
            <person name="Mangenot S."/>
            <person name="Kuypers M.M.M."/>
            <person name="Schreiber F."/>
            <person name="Dutilh B.E."/>
            <person name="Zedelius J."/>
            <person name="de Beer D."/>
            <person name="Gloerich J."/>
            <person name="Wessels H.J.C.T."/>
            <person name="van Allen T."/>
            <person name="Luesken F."/>
            <person name="Wu M."/>
            <person name="van de Pas-Schoonen K.T."/>
            <person name="Op den Camp H.J.M."/>
            <person name="Janssen-Megens E.M."/>
            <person name="Francoijs K-J."/>
            <person name="Stunnenberg H."/>
            <person name="Weissenbach J."/>
            <person name="Jetten M.S.M."/>
            <person name="Strous M."/>
        </authorList>
    </citation>
    <scope>NUCLEOTIDE SEQUENCE [LARGE SCALE GENOMIC DNA]</scope>
</reference>
<dbReference type="InterPro" id="IPR027408">
    <property type="entry name" value="PNPase/RNase_PH_dom_sf"/>
</dbReference>
<protein>
    <recommendedName>
        <fullName evidence="9">Polyribonucleotide nucleotidyltransferase</fullName>
        <ecNumber evidence="9">2.7.7.8</ecNumber>
    </recommendedName>
    <alternativeName>
        <fullName evidence="9">Polynucleotide phosphorylase</fullName>
        <shortName evidence="9">PNPase</shortName>
    </alternativeName>
</protein>
<evidence type="ECO:0000256" key="1">
    <source>
        <dbReference type="ARBA" id="ARBA00004496"/>
    </source>
</evidence>
<dbReference type="InterPro" id="IPR003029">
    <property type="entry name" value="S1_domain"/>
</dbReference>
<dbReference type="PROSITE" id="PS50126">
    <property type="entry name" value="S1"/>
    <property type="match status" value="1"/>
</dbReference>
<evidence type="ECO:0000256" key="5">
    <source>
        <dbReference type="ARBA" id="ARBA00022695"/>
    </source>
</evidence>
<dbReference type="InterPro" id="IPR036612">
    <property type="entry name" value="KH_dom_type_1_sf"/>
</dbReference>
<keyword evidence="5 9" id="KW-0548">Nucleotidyltransferase</keyword>
<dbReference type="FunFam" id="3.30.1370.10:FF:000001">
    <property type="entry name" value="Polyribonucleotide nucleotidyltransferase"/>
    <property type="match status" value="1"/>
</dbReference>
<dbReference type="InterPro" id="IPR004088">
    <property type="entry name" value="KH_dom_type_1"/>
</dbReference>
<dbReference type="KEGG" id="mox:DAMO_0581"/>
<name>D5MKK9_METO1</name>
<evidence type="ECO:0000256" key="4">
    <source>
        <dbReference type="ARBA" id="ARBA00022679"/>
    </source>
</evidence>
<dbReference type="InterPro" id="IPR036456">
    <property type="entry name" value="PNPase_PH_RNA-bd_sf"/>
</dbReference>
<dbReference type="GO" id="GO:0004654">
    <property type="term" value="F:polyribonucleotide nucleotidyltransferase activity"/>
    <property type="evidence" value="ECO:0007669"/>
    <property type="project" value="UniProtKB-UniRule"/>
</dbReference>
<evidence type="ECO:0000256" key="8">
    <source>
        <dbReference type="ARBA" id="ARBA00022884"/>
    </source>
</evidence>
<keyword evidence="3 9" id="KW-0963">Cytoplasm</keyword>
<keyword evidence="4 9" id="KW-0808">Transferase</keyword>
<dbReference type="FunFam" id="2.40.50.140:FF:000023">
    <property type="entry name" value="Polyribonucleotide nucleotidyltransferase"/>
    <property type="match status" value="1"/>
</dbReference>
<dbReference type="AlphaFoldDB" id="D5MKK9"/>
<dbReference type="PANTHER" id="PTHR11252:SF0">
    <property type="entry name" value="POLYRIBONUCLEOTIDE NUCLEOTIDYLTRANSFERASE 1, MITOCHONDRIAL"/>
    <property type="match status" value="1"/>
</dbReference>
<dbReference type="InterPro" id="IPR012340">
    <property type="entry name" value="NA-bd_OB-fold"/>
</dbReference>
<dbReference type="SMART" id="SM00322">
    <property type="entry name" value="KH"/>
    <property type="match status" value="1"/>
</dbReference>
<accession>D5MKK9</accession>
<comment type="cofactor">
    <cofactor evidence="9">
        <name>Mg(2+)</name>
        <dbReference type="ChEBI" id="CHEBI:18420"/>
    </cofactor>
</comment>
<dbReference type="InterPro" id="IPR020568">
    <property type="entry name" value="Ribosomal_Su5_D2-typ_SF"/>
</dbReference>
<dbReference type="InterPro" id="IPR036345">
    <property type="entry name" value="ExoRNase_PH_dom2_sf"/>
</dbReference>
<dbReference type="InterPro" id="IPR015848">
    <property type="entry name" value="PNPase_PH_RNA-bd_bac/org-type"/>
</dbReference>
<comment type="similarity">
    <text evidence="2 9">Belongs to the polyribonucleotide nucleotidyltransferase family.</text>
</comment>
<feature type="binding site" evidence="9">
    <location>
        <position position="483"/>
    </location>
    <ligand>
        <name>Mg(2+)</name>
        <dbReference type="ChEBI" id="CHEBI:18420"/>
    </ligand>
</feature>
<feature type="domain" description="S1 motif" evidence="10">
    <location>
        <begin position="619"/>
        <end position="687"/>
    </location>
</feature>
<dbReference type="FunFam" id="3.30.230.70:FF:000001">
    <property type="entry name" value="Polyribonucleotide nucleotidyltransferase"/>
    <property type="match status" value="1"/>
</dbReference>
<dbReference type="PIRSF" id="PIRSF005499">
    <property type="entry name" value="PNPase"/>
    <property type="match status" value="1"/>
</dbReference>
<dbReference type="CDD" id="cd11364">
    <property type="entry name" value="RNase_PH_PNPase_2"/>
    <property type="match status" value="1"/>
</dbReference>
<dbReference type="Pfam" id="PF03726">
    <property type="entry name" value="PNPase"/>
    <property type="match status" value="1"/>
</dbReference>